<evidence type="ECO:0000313" key="2">
    <source>
        <dbReference type="Proteomes" id="UP001260534"/>
    </source>
</evidence>
<comment type="caution">
    <text evidence="1">The sequence shown here is derived from an EMBL/GenBank/DDBJ whole genome shotgun (WGS) entry which is preliminary data.</text>
</comment>
<reference evidence="1 2" key="1">
    <citation type="submission" date="2023-01" db="EMBL/GenBank/DDBJ databases">
        <title>Xanthomonas hawaiianensis sp. nov. isolated from Araceae family in Hawaii.</title>
        <authorList>
            <person name="Chunag S.-C."/>
            <person name="Dobhal S."/>
            <person name="Alvarez A."/>
            <person name="Arif M."/>
        </authorList>
    </citation>
    <scope>NUCLEOTIDE SEQUENCE [LARGE SCALE GENOMIC DNA]</scope>
    <source>
        <strain evidence="1 2">A2111</strain>
    </source>
</reference>
<accession>A0ABU2IAK7</accession>
<dbReference type="Proteomes" id="UP001260534">
    <property type="component" value="Unassembled WGS sequence"/>
</dbReference>
<protein>
    <submittedName>
        <fullName evidence="1">Uncharacterized protein</fullName>
    </submittedName>
</protein>
<organism evidence="1 2">
    <name type="scientific">Xanthomonas hawaiiensis</name>
    <dbReference type="NCBI Taxonomy" id="3003247"/>
    <lineage>
        <taxon>Bacteria</taxon>
        <taxon>Pseudomonadati</taxon>
        <taxon>Pseudomonadota</taxon>
        <taxon>Gammaproteobacteria</taxon>
        <taxon>Lysobacterales</taxon>
        <taxon>Lysobacteraceae</taxon>
        <taxon>Xanthomonas</taxon>
    </lineage>
</organism>
<keyword evidence="2" id="KW-1185">Reference proteome</keyword>
<gene>
    <name evidence="1" type="ORF">PNQ69_20715</name>
</gene>
<name>A0ABU2IAK7_9XANT</name>
<sequence>MRSKQKICFGQHAAGILRMDVLKDLSRKDLMKELPNGEQKLPDLEVIKDNIQAHLKLRLGQISRVLHSIC</sequence>
<dbReference type="RefSeq" id="WP_311163423.1">
    <property type="nucleotide sequence ID" value="NZ_JAQMHB010000003.1"/>
</dbReference>
<dbReference type="EMBL" id="JAQMHB010000003">
    <property type="protein sequence ID" value="MDS9995188.1"/>
    <property type="molecule type" value="Genomic_DNA"/>
</dbReference>
<evidence type="ECO:0000313" key="1">
    <source>
        <dbReference type="EMBL" id="MDS9995188.1"/>
    </source>
</evidence>
<proteinExistence type="predicted"/>